<keyword evidence="3 6" id="KW-0238">DNA-binding</keyword>
<dbReference type="GO" id="GO:0006310">
    <property type="term" value="P:DNA recombination"/>
    <property type="evidence" value="ECO:0007669"/>
    <property type="project" value="UniProtKB-UniRule"/>
</dbReference>
<evidence type="ECO:0000256" key="4">
    <source>
        <dbReference type="ARBA" id="ARBA00023172"/>
    </source>
</evidence>
<accession>A0A1I4UBP5</accession>
<dbReference type="NCBIfam" id="TIGR00084">
    <property type="entry name" value="ruvA"/>
    <property type="match status" value="1"/>
</dbReference>
<dbReference type="STRING" id="684065.SAMN05421738_103168"/>
<protein>
    <recommendedName>
        <fullName evidence="6">Holliday junction branch migration complex subunit RuvA</fullName>
    </recommendedName>
</protein>
<keyword evidence="8" id="KW-0547">Nucleotide-binding</keyword>
<dbReference type="SUPFAM" id="SSF50249">
    <property type="entry name" value="Nucleic acid-binding proteins"/>
    <property type="match status" value="1"/>
</dbReference>
<comment type="domain">
    <text evidence="6">Has three domains with a flexible linker between the domains II and III and assumes an 'L' shape. Domain III is highly mobile and contacts RuvB.</text>
</comment>
<organism evidence="8 9">
    <name type="scientific">Algoriella xinjiangensis</name>
    <dbReference type="NCBI Taxonomy" id="684065"/>
    <lineage>
        <taxon>Bacteria</taxon>
        <taxon>Pseudomonadati</taxon>
        <taxon>Bacteroidota</taxon>
        <taxon>Flavobacteriia</taxon>
        <taxon>Flavobacteriales</taxon>
        <taxon>Weeksellaceae</taxon>
        <taxon>Algoriella</taxon>
    </lineage>
</organism>
<evidence type="ECO:0000256" key="1">
    <source>
        <dbReference type="ARBA" id="ARBA00022490"/>
    </source>
</evidence>
<dbReference type="Gene3D" id="1.10.8.10">
    <property type="entry name" value="DNA helicase RuvA subunit, C-terminal domain"/>
    <property type="match status" value="1"/>
</dbReference>
<dbReference type="EMBL" id="FOUZ01000003">
    <property type="protein sequence ID" value="SFM86251.1"/>
    <property type="molecule type" value="Genomic_DNA"/>
</dbReference>
<keyword evidence="1 6" id="KW-0963">Cytoplasm</keyword>
<dbReference type="InterPro" id="IPR011114">
    <property type="entry name" value="RuvA_C"/>
</dbReference>
<feature type="domain" description="Helix-hairpin-helix DNA-binding motif class 1" evidence="7">
    <location>
        <begin position="153"/>
        <end position="172"/>
    </location>
</feature>
<evidence type="ECO:0000313" key="9">
    <source>
        <dbReference type="Proteomes" id="UP000199149"/>
    </source>
</evidence>
<dbReference type="InterPro" id="IPR012340">
    <property type="entry name" value="NA-bd_OB-fold"/>
</dbReference>
<dbReference type="Gene3D" id="2.40.50.140">
    <property type="entry name" value="Nucleic acid-binding proteins"/>
    <property type="match status" value="1"/>
</dbReference>
<name>A0A1I4UBP5_9FLAO</name>
<dbReference type="InterPro" id="IPR003583">
    <property type="entry name" value="Hlx-hairpin-Hlx_DNA-bd_motif"/>
</dbReference>
<keyword evidence="9" id="KW-1185">Reference proteome</keyword>
<dbReference type="GO" id="GO:0009378">
    <property type="term" value="F:four-way junction helicase activity"/>
    <property type="evidence" value="ECO:0007669"/>
    <property type="project" value="InterPro"/>
</dbReference>
<dbReference type="InterPro" id="IPR010994">
    <property type="entry name" value="RuvA_2-like"/>
</dbReference>
<dbReference type="GO" id="GO:0005737">
    <property type="term" value="C:cytoplasm"/>
    <property type="evidence" value="ECO:0007669"/>
    <property type="project" value="UniProtKB-SubCell"/>
</dbReference>
<dbReference type="Pfam" id="PF07499">
    <property type="entry name" value="RuvA_C"/>
    <property type="match status" value="1"/>
</dbReference>
<evidence type="ECO:0000259" key="7">
    <source>
        <dbReference type="SMART" id="SM00278"/>
    </source>
</evidence>
<dbReference type="Proteomes" id="UP000199149">
    <property type="component" value="Unassembled WGS sequence"/>
</dbReference>
<keyword evidence="2 6" id="KW-0227">DNA damage</keyword>
<evidence type="ECO:0000256" key="5">
    <source>
        <dbReference type="ARBA" id="ARBA00023204"/>
    </source>
</evidence>
<dbReference type="GO" id="GO:0009379">
    <property type="term" value="C:Holliday junction helicase complex"/>
    <property type="evidence" value="ECO:0007669"/>
    <property type="project" value="InterPro"/>
</dbReference>
<dbReference type="GO" id="GO:0005524">
    <property type="term" value="F:ATP binding"/>
    <property type="evidence" value="ECO:0007669"/>
    <property type="project" value="InterPro"/>
</dbReference>
<dbReference type="OrthoDB" id="5293449at2"/>
<dbReference type="SUPFAM" id="SSF46929">
    <property type="entry name" value="DNA helicase RuvA subunit, C-terminal domain"/>
    <property type="match status" value="1"/>
</dbReference>
<dbReference type="InterPro" id="IPR036267">
    <property type="entry name" value="RuvA_C_sf"/>
</dbReference>
<dbReference type="Gene3D" id="1.10.150.20">
    <property type="entry name" value="5' to 3' exonuclease, C-terminal subdomain"/>
    <property type="match status" value="1"/>
</dbReference>
<dbReference type="GO" id="GO:0048476">
    <property type="term" value="C:Holliday junction resolvase complex"/>
    <property type="evidence" value="ECO:0007669"/>
    <property type="project" value="UniProtKB-UniRule"/>
</dbReference>
<comment type="similarity">
    <text evidence="6">Belongs to the RuvA family.</text>
</comment>
<comment type="subunit">
    <text evidence="6">Homotetramer. Forms an RuvA(8)-RuvB(12)-Holliday junction (HJ) complex. HJ DNA is sandwiched between 2 RuvA tetramers; dsDNA enters through RuvA and exits via RuvB. An RuvB hexamer assembles on each DNA strand where it exits the tetramer. Each RuvB hexamer is contacted by two RuvA subunits (via domain III) on 2 adjacent RuvB subunits; this complex drives branch migration. In the full resolvosome a probable DNA-RuvA(4)-RuvB(12)-RuvC(2) complex forms which resolves the HJ.</text>
</comment>
<feature type="domain" description="Helix-hairpin-helix DNA-binding motif class 1" evidence="7">
    <location>
        <begin position="72"/>
        <end position="91"/>
    </location>
</feature>
<keyword evidence="5 6" id="KW-0234">DNA repair</keyword>
<comment type="subcellular location">
    <subcellularLocation>
        <location evidence="6">Cytoplasm</location>
    </subcellularLocation>
</comment>
<dbReference type="InterPro" id="IPR000085">
    <property type="entry name" value="RuvA"/>
</dbReference>
<dbReference type="SMART" id="SM00278">
    <property type="entry name" value="HhH1"/>
    <property type="match status" value="3"/>
</dbReference>
<keyword evidence="8" id="KW-0378">Hydrolase</keyword>
<keyword evidence="4 6" id="KW-0233">DNA recombination</keyword>
<comment type="caution">
    <text evidence="6">Lacks conserved residue(s) required for the propagation of feature annotation.</text>
</comment>
<feature type="domain" description="Helix-hairpin-helix DNA-binding motif class 1" evidence="7">
    <location>
        <begin position="107"/>
        <end position="126"/>
    </location>
</feature>
<reference evidence="9" key="1">
    <citation type="submission" date="2016-10" db="EMBL/GenBank/DDBJ databases">
        <authorList>
            <person name="Varghese N."/>
            <person name="Submissions S."/>
        </authorList>
    </citation>
    <scope>NUCLEOTIDE SEQUENCE [LARGE SCALE GENOMIC DNA]</scope>
    <source>
        <strain evidence="9">XJ109</strain>
    </source>
</reference>
<evidence type="ECO:0000256" key="2">
    <source>
        <dbReference type="ARBA" id="ARBA00022763"/>
    </source>
</evidence>
<keyword evidence="8" id="KW-0067">ATP-binding</keyword>
<keyword evidence="8" id="KW-0347">Helicase</keyword>
<feature type="region of interest" description="Domain III" evidence="6">
    <location>
        <begin position="144"/>
        <end position="193"/>
    </location>
</feature>
<dbReference type="HAMAP" id="MF_00031">
    <property type="entry name" value="DNA_HJ_migration_RuvA"/>
    <property type="match status" value="1"/>
</dbReference>
<sequence length="193" mass="21271">MITQLRGKLIEIYPTNAVIDCNGVGYWVNISLNTYSTLEHEEAVTIFTHLIVREDAHLLYGFATKLEREIFQKLISVNGVGPASGMMMISTLSSKEIATAIATEDVKVLQSVKGIGAKTAQRIIIDLKDKLDQNLIQDVNSGSVKNKSKNEALSALEVLGIPKKTAEKIMDKIVQDNPDADVEFLVKETLKKI</sequence>
<proteinExistence type="inferred from homology"/>
<dbReference type="InterPro" id="IPR013849">
    <property type="entry name" value="DNA_helicase_Holl-junc_RuvA_I"/>
</dbReference>
<dbReference type="Pfam" id="PF14520">
    <property type="entry name" value="HHH_5"/>
    <property type="match status" value="1"/>
</dbReference>
<dbReference type="GO" id="GO:0000400">
    <property type="term" value="F:four-way junction DNA binding"/>
    <property type="evidence" value="ECO:0007669"/>
    <property type="project" value="UniProtKB-UniRule"/>
</dbReference>
<dbReference type="AlphaFoldDB" id="A0A1I4UBP5"/>
<evidence type="ECO:0000313" key="8">
    <source>
        <dbReference type="EMBL" id="SFM86251.1"/>
    </source>
</evidence>
<gene>
    <name evidence="6" type="primary">ruvA</name>
    <name evidence="8" type="ORF">SAMN05421738_103168</name>
</gene>
<dbReference type="SUPFAM" id="SSF47781">
    <property type="entry name" value="RuvA domain 2-like"/>
    <property type="match status" value="1"/>
</dbReference>
<dbReference type="GO" id="GO:0006281">
    <property type="term" value="P:DNA repair"/>
    <property type="evidence" value="ECO:0007669"/>
    <property type="project" value="UniProtKB-UniRule"/>
</dbReference>
<evidence type="ECO:0000256" key="3">
    <source>
        <dbReference type="ARBA" id="ARBA00023125"/>
    </source>
</evidence>
<dbReference type="RefSeq" id="WP_092906779.1">
    <property type="nucleotide sequence ID" value="NZ_FOUZ01000003.1"/>
</dbReference>
<comment type="function">
    <text evidence="6">The RuvA-RuvB-RuvC complex processes Holliday junction (HJ) DNA during genetic recombination and DNA repair, while the RuvA-RuvB complex plays an important role in the rescue of blocked DNA replication forks via replication fork reversal (RFR). RuvA specifically binds to HJ cruciform DNA, conferring on it an open structure. The RuvB hexamer acts as an ATP-dependent pump, pulling dsDNA into and through the RuvAB complex. HJ branch migration allows RuvC to scan DNA until it finds its consensus sequence, where it cleaves and resolves the cruciform DNA.</text>
</comment>
<evidence type="ECO:0000256" key="6">
    <source>
        <dbReference type="HAMAP-Rule" id="MF_00031"/>
    </source>
</evidence>
<dbReference type="CDD" id="cd14332">
    <property type="entry name" value="UBA_RuvA_C"/>
    <property type="match status" value="1"/>
</dbReference>
<dbReference type="Pfam" id="PF01330">
    <property type="entry name" value="RuvA_N"/>
    <property type="match status" value="1"/>
</dbReference>